<sequence length="773" mass="88419">MLRLRVFFLSLALSALFQGTIQAQSDKSLRPYYPDHKEVCESYKRAEKLDTVLKKAVFKSYVIPHWQTGRNIFWYQNRLKDNNSEYILVDVAKGIKGKAFDHNKLAEALTKATGKGHNGNLLQINELDFSDDGKSLKIKEGEQWYECDLNTWTCKKIGNPDFVRYEPTRPLQRRRSRWMGPRRDSISPDKQWEAYIKDGNLFAKSLKGQEVIQFTKDGTAAKPYGEFSWSPDSKTLIAYRIDPKEEKEVHFVLSSEPGTTRGVLKSQKYAQPGDEFTSYEMHVFSVKDKKGIKVDSERIDFFGAPELHWRNGNNRYFTYEKVDRGHQRFRVIEVDAQTGDTKNIIDEKTNTFIYEQRIYTRYLPETHEIVWITEKDGWRHIYLVDELTGKEKKQITKGNWVVRDIDSVDTKKREIWFRASGMNAGEDPYFIHYYRIGFDGNNLVSLTPERSNHSVTFSPDRSYYLDTYSQVNIPPVTLLKRTSDGKKIMEVERADVSALLASGVKLPEVFVAKGRDGKTDIWGVICRPSNMDPTRSYPVIENIYAGPQDSFVPKSFLPASEMQSMAELGFIVVQIDGMGTANRSKAFHDVCWHNLADAGLPDRILWMQAMAKKYPQADISRVGVYGTSAGGQNSTGALLFHPEFYKAAVSACGCHDNRVDKQWWNEQWMGFPVGKHYEEQSNVTNAAKLQGDLLLIVGESDMNVPPESTYRVVDALIKSNKDFDLLTIPGMGHSDGGPYGRRKKRDFFVKHLLKAEPPSRNRTEGFPAATAEF</sequence>
<evidence type="ECO:0000313" key="4">
    <source>
        <dbReference type="EMBL" id="RXF72425.1"/>
    </source>
</evidence>
<feature type="domain" description="Peptidase S9 prolyl oligopeptidase catalytic" evidence="2">
    <location>
        <begin position="560"/>
        <end position="744"/>
    </location>
</feature>
<dbReference type="GO" id="GO:0006508">
    <property type="term" value="P:proteolysis"/>
    <property type="evidence" value="ECO:0007669"/>
    <property type="project" value="InterPro"/>
</dbReference>
<dbReference type="Gene3D" id="3.40.50.1820">
    <property type="entry name" value="alpha/beta hydrolase"/>
    <property type="match status" value="1"/>
</dbReference>
<dbReference type="GO" id="GO:0008236">
    <property type="term" value="F:serine-type peptidase activity"/>
    <property type="evidence" value="ECO:0007669"/>
    <property type="project" value="InterPro"/>
</dbReference>
<dbReference type="RefSeq" id="WP_128767610.1">
    <property type="nucleotide sequence ID" value="NZ_RXOC01000001.1"/>
</dbReference>
<name>A0A4Q0MGE8_9SPHI</name>
<proteinExistence type="predicted"/>
<accession>A0A4Q0MGE8</accession>
<dbReference type="InterPro" id="IPR002469">
    <property type="entry name" value="Peptidase_S9B_N"/>
</dbReference>
<dbReference type="SUPFAM" id="SSF82171">
    <property type="entry name" value="DPP6 N-terminal domain-like"/>
    <property type="match status" value="1"/>
</dbReference>
<dbReference type="Pfam" id="PF00930">
    <property type="entry name" value="DPPIV_N"/>
    <property type="match status" value="1"/>
</dbReference>
<evidence type="ECO:0000313" key="5">
    <source>
        <dbReference type="Proteomes" id="UP000290848"/>
    </source>
</evidence>
<dbReference type="InterPro" id="IPR029058">
    <property type="entry name" value="AB_hydrolase_fold"/>
</dbReference>
<dbReference type="InterPro" id="IPR001375">
    <property type="entry name" value="Peptidase_S9_cat"/>
</dbReference>
<dbReference type="InterPro" id="IPR050278">
    <property type="entry name" value="Serine_Prot_S9B/DPPIV"/>
</dbReference>
<evidence type="ECO:0000259" key="3">
    <source>
        <dbReference type="Pfam" id="PF00930"/>
    </source>
</evidence>
<keyword evidence="1" id="KW-0732">Signal</keyword>
<feature type="chain" id="PRO_5020273593" evidence="1">
    <location>
        <begin position="24"/>
        <end position="773"/>
    </location>
</feature>
<evidence type="ECO:0000259" key="2">
    <source>
        <dbReference type="Pfam" id="PF00326"/>
    </source>
</evidence>
<dbReference type="Pfam" id="PF00326">
    <property type="entry name" value="Peptidase_S9"/>
    <property type="match status" value="1"/>
</dbReference>
<comment type="caution">
    <text evidence="4">The sequence shown here is derived from an EMBL/GenBank/DDBJ whole genome shotgun (WGS) entry which is preliminary data.</text>
</comment>
<dbReference type="Gene3D" id="2.140.10.30">
    <property type="entry name" value="Dipeptidylpeptidase IV, N-terminal domain"/>
    <property type="match status" value="1"/>
</dbReference>
<dbReference type="EMBL" id="RXOC01000001">
    <property type="protein sequence ID" value="RXF72425.1"/>
    <property type="molecule type" value="Genomic_DNA"/>
</dbReference>
<dbReference type="SUPFAM" id="SSF53474">
    <property type="entry name" value="alpha/beta-Hydrolases"/>
    <property type="match status" value="1"/>
</dbReference>
<dbReference type="AlphaFoldDB" id="A0A4Q0MGE8"/>
<organism evidence="4 5">
    <name type="scientific">Arcticibacter tournemirensis</name>
    <dbReference type="NCBI Taxonomy" id="699437"/>
    <lineage>
        <taxon>Bacteria</taxon>
        <taxon>Pseudomonadati</taxon>
        <taxon>Bacteroidota</taxon>
        <taxon>Sphingobacteriia</taxon>
        <taxon>Sphingobacteriales</taxon>
        <taxon>Sphingobacteriaceae</taxon>
        <taxon>Arcticibacter</taxon>
    </lineage>
</organism>
<reference evidence="4 5" key="1">
    <citation type="submission" date="2018-12" db="EMBL/GenBank/DDBJ databases">
        <title>The Draft Genome Sequence of the Soil Bacterium Pedobacter tournemirensis R1.</title>
        <authorList>
            <person name="He J."/>
        </authorList>
    </citation>
    <scope>NUCLEOTIDE SEQUENCE [LARGE SCALE GENOMIC DNA]</scope>
    <source>
        <strain evidence="4 5">R1</strain>
    </source>
</reference>
<dbReference type="Proteomes" id="UP000290848">
    <property type="component" value="Unassembled WGS sequence"/>
</dbReference>
<dbReference type="PANTHER" id="PTHR11731:SF118">
    <property type="entry name" value="BLR1971 PROTEIN"/>
    <property type="match status" value="1"/>
</dbReference>
<evidence type="ECO:0000256" key="1">
    <source>
        <dbReference type="SAM" id="SignalP"/>
    </source>
</evidence>
<feature type="domain" description="Dipeptidylpeptidase IV N-terminal" evidence="3">
    <location>
        <begin position="186"/>
        <end position="475"/>
    </location>
</feature>
<dbReference type="PANTHER" id="PTHR11731">
    <property type="entry name" value="PROTEASE FAMILY S9B,C DIPEPTIDYL-PEPTIDASE IV-RELATED"/>
    <property type="match status" value="1"/>
</dbReference>
<gene>
    <name evidence="4" type="ORF">EKH83_01480</name>
</gene>
<protein>
    <submittedName>
        <fullName evidence="4">S9 family peptidase</fullName>
    </submittedName>
</protein>
<feature type="signal peptide" evidence="1">
    <location>
        <begin position="1"/>
        <end position="23"/>
    </location>
</feature>